<proteinExistence type="predicted"/>
<dbReference type="InterPro" id="IPR009045">
    <property type="entry name" value="Zn_M74/Hedgehog-like"/>
</dbReference>
<dbReference type="InterPro" id="IPR050387">
    <property type="entry name" value="Hedgehog_Signaling"/>
</dbReference>
<evidence type="ECO:0000313" key="2">
    <source>
        <dbReference type="EMBL" id="CAG2202828.1"/>
    </source>
</evidence>
<evidence type="ECO:0000313" key="3">
    <source>
        <dbReference type="Proteomes" id="UP000683360"/>
    </source>
</evidence>
<accession>A0A8S3R7Q9</accession>
<dbReference type="GO" id="GO:0007267">
    <property type="term" value="P:cell-cell signaling"/>
    <property type="evidence" value="ECO:0007669"/>
    <property type="project" value="InterPro"/>
</dbReference>
<dbReference type="GO" id="GO:0010468">
    <property type="term" value="P:regulation of gene expression"/>
    <property type="evidence" value="ECO:0007669"/>
    <property type="project" value="TreeGrafter"/>
</dbReference>
<dbReference type="Gene3D" id="3.30.1380.10">
    <property type="match status" value="1"/>
</dbReference>
<comment type="caution">
    <text evidence="2">The sequence shown here is derived from an EMBL/GenBank/DDBJ whole genome shotgun (WGS) entry which is preliminary data.</text>
</comment>
<feature type="domain" description="Hedgehog N-terminal signalling" evidence="1">
    <location>
        <begin position="191"/>
        <end position="347"/>
    </location>
</feature>
<evidence type="ECO:0000259" key="1">
    <source>
        <dbReference type="Pfam" id="PF01085"/>
    </source>
</evidence>
<dbReference type="EMBL" id="CAJPWZ010000900">
    <property type="protein sequence ID" value="CAG2202828.1"/>
    <property type="molecule type" value="Genomic_DNA"/>
</dbReference>
<dbReference type="AlphaFoldDB" id="A0A8S3R7Q9"/>
<dbReference type="GO" id="GO:0005113">
    <property type="term" value="F:patched binding"/>
    <property type="evidence" value="ECO:0007669"/>
    <property type="project" value="TreeGrafter"/>
</dbReference>
<protein>
    <recommendedName>
        <fullName evidence="1">Hedgehog N-terminal signalling domain-containing protein</fullName>
    </recommendedName>
</protein>
<organism evidence="2 3">
    <name type="scientific">Mytilus edulis</name>
    <name type="common">Blue mussel</name>
    <dbReference type="NCBI Taxonomy" id="6550"/>
    <lineage>
        <taxon>Eukaryota</taxon>
        <taxon>Metazoa</taxon>
        <taxon>Spiralia</taxon>
        <taxon>Lophotrochozoa</taxon>
        <taxon>Mollusca</taxon>
        <taxon>Bivalvia</taxon>
        <taxon>Autobranchia</taxon>
        <taxon>Pteriomorphia</taxon>
        <taxon>Mytilida</taxon>
        <taxon>Mytiloidea</taxon>
        <taxon>Mytilidae</taxon>
        <taxon>Mytilinae</taxon>
        <taxon>Mytilus</taxon>
    </lineage>
</organism>
<dbReference type="GO" id="GO:0005509">
    <property type="term" value="F:calcium ion binding"/>
    <property type="evidence" value="ECO:0007669"/>
    <property type="project" value="TreeGrafter"/>
</dbReference>
<dbReference type="PANTHER" id="PTHR11889">
    <property type="entry name" value="HEDGEHOG"/>
    <property type="match status" value="1"/>
</dbReference>
<name>A0A8S3R7Q9_MYTED</name>
<dbReference type="PANTHER" id="PTHR11889:SF31">
    <property type="entry name" value="PROTEIN HEDGEHOG"/>
    <property type="match status" value="1"/>
</dbReference>
<dbReference type="GO" id="GO:0005615">
    <property type="term" value="C:extracellular space"/>
    <property type="evidence" value="ECO:0007669"/>
    <property type="project" value="TreeGrafter"/>
</dbReference>
<gene>
    <name evidence="2" type="ORF">MEDL_17376</name>
</gene>
<dbReference type="Pfam" id="PF01085">
    <property type="entry name" value="HH_signal"/>
    <property type="match status" value="1"/>
</dbReference>
<reference evidence="2" key="1">
    <citation type="submission" date="2021-03" db="EMBL/GenBank/DDBJ databases">
        <authorList>
            <person name="Bekaert M."/>
        </authorList>
    </citation>
    <scope>NUCLEOTIDE SEQUENCE</scope>
</reference>
<dbReference type="Proteomes" id="UP000683360">
    <property type="component" value="Unassembled WGS sequence"/>
</dbReference>
<dbReference type="InterPro" id="IPR000320">
    <property type="entry name" value="Hedgehog_signalling_dom"/>
</dbReference>
<dbReference type="OrthoDB" id="6090619at2759"/>
<sequence>MSLDSSLTTTDAMRVEISKTIMKTAPKILFTIPVAVVDDARIPPVTLTVNYESETHVDINMTATDKVNAAHKYNIKGAYEIVQEYSAGQGMTGYVASENWEIQTQHAETITNKDLYLTTAVYQKMNVTTTIGWLARDMEINFSPPVEFRNTLLAEGFNRTVNITEEEIFRSCSADCFPDGKDNLIGDAQDIVGQMKNKILRNDTSFYKLHQMVGSDVLFASEEADTAVWCGYPDRPCVRCTTKPAGYDDVDKCADRMMTSSLASKTRKLIVHEAWDEPTSIHPHGEHGNSSLHYEEGAAIVSVSKDINKTTPLIDQDPNLTERLHELAVCSGFPYVSKEDDRKLVHVAVKGEEVTHSKRRKPDPENSKDKLAFENALMKIGIKTISFY</sequence>
<dbReference type="GO" id="GO:0007224">
    <property type="term" value="P:smoothened signaling pathway"/>
    <property type="evidence" value="ECO:0007669"/>
    <property type="project" value="TreeGrafter"/>
</dbReference>
<dbReference type="GO" id="GO:0001708">
    <property type="term" value="P:cell fate specification"/>
    <property type="evidence" value="ECO:0007669"/>
    <property type="project" value="TreeGrafter"/>
</dbReference>
<keyword evidence="3" id="KW-1185">Reference proteome</keyword>
<dbReference type="SUPFAM" id="SSF55166">
    <property type="entry name" value="Hedgehog/DD-peptidase"/>
    <property type="match status" value="1"/>
</dbReference>